<dbReference type="InterPro" id="IPR000764">
    <property type="entry name" value="Uridine_kinase-like"/>
</dbReference>
<feature type="transmembrane region" description="Helical" evidence="11">
    <location>
        <begin position="386"/>
        <end position="407"/>
    </location>
</feature>
<dbReference type="GO" id="GO:0004849">
    <property type="term" value="F:uridine kinase activity"/>
    <property type="evidence" value="ECO:0000318"/>
    <property type="project" value="GO_Central"/>
</dbReference>
<reference evidence="15" key="3">
    <citation type="submission" date="2015-06" db="UniProtKB">
        <authorList>
            <consortium name="EnsemblMetazoa"/>
        </authorList>
    </citation>
    <scope>IDENTIFICATION</scope>
</reference>
<dbReference type="RefSeq" id="XP_009027197.1">
    <property type="nucleotide sequence ID" value="XM_009028949.1"/>
</dbReference>
<evidence type="ECO:0000256" key="5">
    <source>
        <dbReference type="ARBA" id="ARBA00022741"/>
    </source>
</evidence>
<dbReference type="KEGG" id="hro:HELRODRAFT_68721"/>
<dbReference type="FunFam" id="3.40.50.300:FF:000339">
    <property type="entry name" value="Uridine kinase"/>
    <property type="match status" value="1"/>
</dbReference>
<keyword evidence="6 10" id="KW-0418">Kinase</keyword>
<protein>
    <recommendedName>
        <fullName evidence="10">Uridine kinase</fullName>
        <ecNumber evidence="10">2.7.1.48</ecNumber>
    </recommendedName>
</protein>
<dbReference type="FunCoup" id="T1FZI8">
    <property type="interactions" value="1486"/>
</dbReference>
<dbReference type="UniPathway" id="UPA00574">
    <property type="reaction ID" value="UER00637"/>
</dbReference>
<keyword evidence="11" id="KW-1133">Transmembrane helix</keyword>
<evidence type="ECO:0000256" key="3">
    <source>
        <dbReference type="ARBA" id="ARBA00005408"/>
    </source>
</evidence>
<dbReference type="GO" id="GO:0044206">
    <property type="term" value="P:UMP salvage"/>
    <property type="evidence" value="ECO:0007669"/>
    <property type="project" value="UniProtKB-UniPathway"/>
</dbReference>
<evidence type="ECO:0000256" key="10">
    <source>
        <dbReference type="RuleBase" id="RU003825"/>
    </source>
</evidence>
<sequence length="472" mass="53420">VVRSGKRIIFTSGRPPWYDSSGQLKEAFVIGITGGSASGKTSVAKKIIEALDVPWVSLICMDSFYKELNKEELQQAKDCNYNFDLPTSFDLELIASTMKRLREGKNVEIPIYNFTKHQRDKKKKTIYGANVVIFEGIFAFQPELLKFMDCKVFVDTDSDIRLARRLRRDILERGRDVRGVLKQYMTFVKPAYDLYIDTTKNVADIIVPRGGENEVGVNLIVNLINQRLQERGFLFRSQLKQNMQHQLSGQPSTTGNLPPSVRVIDRTSHIIGLHTFIRNKDTTRDEFIFYSRRLMRILIEFALSLLPFKKVTIDTPQNIKYEGMRMNSNNICGVSILRAGETMEPALCDVCKDISIGKILIQTNNETGEPELHYLRLPRNIKDSHVILMDATMATGAAALMAIRILLDHDVLDENILLISLVMALPGIHAVAYAFPGVQLVTTEIDKDINDSFHILPGIGNFGDRYFGTEPL</sequence>
<dbReference type="InterPro" id="IPR000836">
    <property type="entry name" value="PRTase_dom"/>
</dbReference>
<dbReference type="Gene3D" id="3.40.50.300">
    <property type="entry name" value="P-loop containing nucleotide triphosphate hydrolases"/>
    <property type="match status" value="1"/>
</dbReference>
<dbReference type="NCBIfam" id="NF004018">
    <property type="entry name" value="PRK05480.1"/>
    <property type="match status" value="1"/>
</dbReference>
<proteinExistence type="inferred from homology"/>
<dbReference type="EMBL" id="AMQM01001504">
    <property type="status" value="NOT_ANNOTATED_CDS"/>
    <property type="molecule type" value="Genomic_DNA"/>
</dbReference>
<comment type="catalytic activity">
    <reaction evidence="9 10">
        <text>uridine + ATP = UMP + ADP + H(+)</text>
        <dbReference type="Rhea" id="RHEA:16825"/>
        <dbReference type="ChEBI" id="CHEBI:15378"/>
        <dbReference type="ChEBI" id="CHEBI:16704"/>
        <dbReference type="ChEBI" id="CHEBI:30616"/>
        <dbReference type="ChEBI" id="CHEBI:57865"/>
        <dbReference type="ChEBI" id="CHEBI:456216"/>
        <dbReference type="EC" id="2.7.1.48"/>
    </reaction>
</comment>
<dbReference type="HOGENOM" id="CLU_021278_0_1_1"/>
<keyword evidence="7 10" id="KW-0067">ATP-binding</keyword>
<feature type="domain" description="Phosphoribosyltransferase" evidence="13">
    <location>
        <begin position="268"/>
        <end position="469"/>
    </location>
</feature>
<evidence type="ECO:0000256" key="11">
    <source>
        <dbReference type="SAM" id="Phobius"/>
    </source>
</evidence>
<dbReference type="PANTHER" id="PTHR10285">
    <property type="entry name" value="URIDINE KINASE"/>
    <property type="match status" value="1"/>
</dbReference>
<evidence type="ECO:0000256" key="9">
    <source>
        <dbReference type="ARBA" id="ARBA00048909"/>
    </source>
</evidence>
<evidence type="ECO:0000259" key="13">
    <source>
        <dbReference type="Pfam" id="PF14681"/>
    </source>
</evidence>
<comment type="catalytic activity">
    <reaction evidence="8 10">
        <text>cytidine + ATP = CMP + ADP + H(+)</text>
        <dbReference type="Rhea" id="RHEA:24674"/>
        <dbReference type="ChEBI" id="CHEBI:15378"/>
        <dbReference type="ChEBI" id="CHEBI:17562"/>
        <dbReference type="ChEBI" id="CHEBI:30616"/>
        <dbReference type="ChEBI" id="CHEBI:60377"/>
        <dbReference type="ChEBI" id="CHEBI:456216"/>
        <dbReference type="EC" id="2.7.1.48"/>
    </reaction>
</comment>
<dbReference type="GO" id="GO:0005524">
    <property type="term" value="F:ATP binding"/>
    <property type="evidence" value="ECO:0007669"/>
    <property type="project" value="UniProtKB-KW"/>
</dbReference>
<comment type="pathway">
    <text evidence="1 10">Pyrimidine metabolism; UMP biosynthesis via salvage pathway; UMP from uridine: step 1/1.</text>
</comment>
<evidence type="ECO:0000313" key="16">
    <source>
        <dbReference type="Proteomes" id="UP000015101"/>
    </source>
</evidence>
<keyword evidence="11" id="KW-0812">Transmembrane</keyword>
<comment type="pathway">
    <text evidence="2 10">Pyrimidine metabolism; CTP biosynthesis via salvage pathway; CTP from cytidine: step 1/3.</text>
</comment>
<dbReference type="InterPro" id="IPR029057">
    <property type="entry name" value="PRTase-like"/>
</dbReference>
<dbReference type="EMBL" id="KB097571">
    <property type="protein sequence ID" value="ESN94184.1"/>
    <property type="molecule type" value="Genomic_DNA"/>
</dbReference>
<keyword evidence="4 10" id="KW-0808">Transferase</keyword>
<organism evidence="15 16">
    <name type="scientific">Helobdella robusta</name>
    <name type="common">Californian leech</name>
    <dbReference type="NCBI Taxonomy" id="6412"/>
    <lineage>
        <taxon>Eukaryota</taxon>
        <taxon>Metazoa</taxon>
        <taxon>Spiralia</taxon>
        <taxon>Lophotrochozoa</taxon>
        <taxon>Annelida</taxon>
        <taxon>Clitellata</taxon>
        <taxon>Hirudinea</taxon>
        <taxon>Rhynchobdellida</taxon>
        <taxon>Glossiphoniidae</taxon>
        <taxon>Helobdella</taxon>
    </lineage>
</organism>
<gene>
    <name evidence="15" type="primary">20214236</name>
    <name evidence="14" type="ORF">HELRODRAFT_68721</name>
</gene>
<dbReference type="eggNOG" id="KOG4203">
    <property type="taxonomic scope" value="Eukaryota"/>
</dbReference>
<dbReference type="Pfam" id="PF00485">
    <property type="entry name" value="PRK"/>
    <property type="match status" value="1"/>
</dbReference>
<dbReference type="OMA" id="EPQLHCE"/>
<dbReference type="OrthoDB" id="10257085at2759"/>
<evidence type="ECO:0000259" key="12">
    <source>
        <dbReference type="Pfam" id="PF00485"/>
    </source>
</evidence>
<evidence type="ECO:0000256" key="1">
    <source>
        <dbReference type="ARBA" id="ARBA00004690"/>
    </source>
</evidence>
<dbReference type="CTD" id="20214236"/>
<dbReference type="InterPro" id="IPR027417">
    <property type="entry name" value="P-loop_NTPase"/>
</dbReference>
<evidence type="ECO:0000313" key="14">
    <source>
        <dbReference type="EMBL" id="ESN94184.1"/>
    </source>
</evidence>
<dbReference type="STRING" id="6412.T1FZI8"/>
<keyword evidence="5 10" id="KW-0547">Nucleotide-binding</keyword>
<reference evidence="14 16" key="2">
    <citation type="journal article" date="2013" name="Nature">
        <title>Insights into bilaterian evolution from three spiralian genomes.</title>
        <authorList>
            <person name="Simakov O."/>
            <person name="Marletaz F."/>
            <person name="Cho S.J."/>
            <person name="Edsinger-Gonzales E."/>
            <person name="Havlak P."/>
            <person name="Hellsten U."/>
            <person name="Kuo D.H."/>
            <person name="Larsson T."/>
            <person name="Lv J."/>
            <person name="Arendt D."/>
            <person name="Savage R."/>
            <person name="Osoegawa K."/>
            <person name="de Jong P."/>
            <person name="Grimwood J."/>
            <person name="Chapman J.A."/>
            <person name="Shapiro H."/>
            <person name="Aerts A."/>
            <person name="Otillar R.P."/>
            <person name="Terry A.Y."/>
            <person name="Boore J.L."/>
            <person name="Grigoriev I.V."/>
            <person name="Lindberg D.R."/>
            <person name="Seaver E.C."/>
            <person name="Weisblat D.A."/>
            <person name="Putnam N.H."/>
            <person name="Rokhsar D.S."/>
        </authorList>
    </citation>
    <scope>NUCLEOTIDE SEQUENCE</scope>
</reference>
<dbReference type="SUPFAM" id="SSF53271">
    <property type="entry name" value="PRTase-like"/>
    <property type="match status" value="1"/>
</dbReference>
<dbReference type="InterPro" id="IPR006083">
    <property type="entry name" value="PRK/URK"/>
</dbReference>
<name>T1FZI8_HELRO</name>
<dbReference type="Pfam" id="PF14681">
    <property type="entry name" value="UPRTase"/>
    <property type="match status" value="1"/>
</dbReference>
<evidence type="ECO:0000256" key="7">
    <source>
        <dbReference type="ARBA" id="ARBA00022840"/>
    </source>
</evidence>
<dbReference type="SUPFAM" id="SSF52540">
    <property type="entry name" value="P-loop containing nucleoside triphosphate hydrolases"/>
    <property type="match status" value="1"/>
</dbReference>
<dbReference type="Gene3D" id="3.40.50.2020">
    <property type="match status" value="1"/>
</dbReference>
<keyword evidence="16" id="KW-1185">Reference proteome</keyword>
<dbReference type="NCBIfam" id="NF001097">
    <property type="entry name" value="PRK00129.1"/>
    <property type="match status" value="1"/>
</dbReference>
<dbReference type="FunFam" id="3.40.50.2020:FF:000010">
    <property type="entry name" value="Uridine-cytidine kinase"/>
    <property type="match status" value="1"/>
</dbReference>
<comment type="similarity">
    <text evidence="3 10">Belongs to the uridine kinase family.</text>
</comment>
<dbReference type="EnsemblMetazoa" id="HelroT68721">
    <property type="protein sequence ID" value="HelroP68721"/>
    <property type="gene ID" value="HelroG68721"/>
</dbReference>
<feature type="transmembrane region" description="Helical" evidence="11">
    <location>
        <begin position="416"/>
        <end position="435"/>
    </location>
</feature>
<dbReference type="NCBIfam" id="TIGR00235">
    <property type="entry name" value="udk"/>
    <property type="match status" value="1"/>
</dbReference>
<keyword evidence="11" id="KW-0472">Membrane</keyword>
<accession>T1FZI8</accession>
<evidence type="ECO:0000313" key="15">
    <source>
        <dbReference type="EnsemblMetazoa" id="HelroP68721"/>
    </source>
</evidence>
<feature type="domain" description="Phosphoribulokinase/uridine kinase" evidence="12">
    <location>
        <begin position="29"/>
        <end position="215"/>
    </location>
</feature>
<evidence type="ECO:0000256" key="4">
    <source>
        <dbReference type="ARBA" id="ARBA00022679"/>
    </source>
</evidence>
<dbReference type="UniPathway" id="UPA00579">
    <property type="reaction ID" value="UER00640"/>
</dbReference>
<dbReference type="CDD" id="cd06223">
    <property type="entry name" value="PRTases_typeI"/>
    <property type="match status" value="1"/>
</dbReference>
<dbReference type="InParanoid" id="T1FZI8"/>
<dbReference type="GeneID" id="20214236"/>
<dbReference type="Proteomes" id="UP000015101">
    <property type="component" value="Unassembled WGS sequence"/>
</dbReference>
<dbReference type="EC" id="2.7.1.48" evidence="10"/>
<dbReference type="GO" id="GO:0044211">
    <property type="term" value="P:CTP salvage"/>
    <property type="evidence" value="ECO:0007669"/>
    <property type="project" value="UniProtKB-UniPathway"/>
</dbReference>
<evidence type="ECO:0000256" key="2">
    <source>
        <dbReference type="ARBA" id="ARBA00004784"/>
    </source>
</evidence>
<dbReference type="AlphaFoldDB" id="T1FZI8"/>
<reference evidence="16" key="1">
    <citation type="submission" date="2012-12" db="EMBL/GenBank/DDBJ databases">
        <authorList>
            <person name="Hellsten U."/>
            <person name="Grimwood J."/>
            <person name="Chapman J.A."/>
            <person name="Shapiro H."/>
            <person name="Aerts A."/>
            <person name="Otillar R.P."/>
            <person name="Terry A.Y."/>
            <person name="Boore J.L."/>
            <person name="Simakov O."/>
            <person name="Marletaz F."/>
            <person name="Cho S.-J."/>
            <person name="Edsinger-Gonzales E."/>
            <person name="Havlak P."/>
            <person name="Kuo D.-H."/>
            <person name="Larsson T."/>
            <person name="Lv J."/>
            <person name="Arendt D."/>
            <person name="Savage R."/>
            <person name="Osoegawa K."/>
            <person name="de Jong P."/>
            <person name="Lindberg D.R."/>
            <person name="Seaver E.C."/>
            <person name="Weisblat D.A."/>
            <person name="Putnam N.H."/>
            <person name="Grigoriev I.V."/>
            <person name="Rokhsar D.S."/>
        </authorList>
    </citation>
    <scope>NUCLEOTIDE SEQUENCE</scope>
</reference>
<evidence type="ECO:0000256" key="8">
    <source>
        <dbReference type="ARBA" id="ARBA00047436"/>
    </source>
</evidence>
<dbReference type="CDD" id="cd02023">
    <property type="entry name" value="UMPK"/>
    <property type="match status" value="1"/>
</dbReference>
<dbReference type="PRINTS" id="PR00988">
    <property type="entry name" value="URIDINKINASE"/>
</dbReference>
<dbReference type="GO" id="GO:0005737">
    <property type="term" value="C:cytoplasm"/>
    <property type="evidence" value="ECO:0000318"/>
    <property type="project" value="GO_Central"/>
</dbReference>
<evidence type="ECO:0000256" key="6">
    <source>
        <dbReference type="ARBA" id="ARBA00022777"/>
    </source>
</evidence>